<dbReference type="RefSeq" id="WP_158523735.1">
    <property type="nucleotide sequence ID" value="NZ_CAWNJE010000013.1"/>
</dbReference>
<proteinExistence type="predicted"/>
<reference evidence="2" key="1">
    <citation type="submission" date="2017-04" db="EMBL/GenBank/DDBJ databases">
        <title>Genome evolution of the luminous symbionts of deep sea anglerfish.</title>
        <authorList>
            <person name="Hendry T.A."/>
        </authorList>
    </citation>
    <scope>NUCLEOTIDE SEQUENCE [LARGE SCALE GENOMIC DNA]</scope>
</reference>
<gene>
    <name evidence="1" type="ORF">BTN49_2743</name>
</gene>
<sequence>MLNPLRQKISQVSTDGTYDTEDVLNNKGITPIIPPLSNVGYYENDILKMKR</sequence>
<accession>A0A2A5T0R1</accession>
<name>A0A2A5T0R1_9GAMM</name>
<dbReference type="AlphaFoldDB" id="A0A2A5T0R1"/>
<evidence type="ECO:0000313" key="2">
    <source>
        <dbReference type="Proteomes" id="UP000219020"/>
    </source>
</evidence>
<evidence type="ECO:0000313" key="1">
    <source>
        <dbReference type="EMBL" id="PCS21731.1"/>
    </source>
</evidence>
<protein>
    <submittedName>
        <fullName evidence="1">Mobile element protein</fullName>
    </submittedName>
</protein>
<keyword evidence="2" id="KW-1185">Reference proteome</keyword>
<dbReference type="Proteomes" id="UP000219020">
    <property type="component" value="Unassembled WGS sequence"/>
</dbReference>
<comment type="caution">
    <text evidence="1">The sequence shown here is derived from an EMBL/GenBank/DDBJ whole genome shotgun (WGS) entry which is preliminary data.</text>
</comment>
<organism evidence="1 2">
    <name type="scientific">Candidatus Enterovibrio escicola</name>
    <dbReference type="NCBI Taxonomy" id="1927127"/>
    <lineage>
        <taxon>Bacteria</taxon>
        <taxon>Pseudomonadati</taxon>
        <taxon>Pseudomonadota</taxon>
        <taxon>Gammaproteobacteria</taxon>
        <taxon>Vibrionales</taxon>
        <taxon>Vibrionaceae</taxon>
        <taxon>Enterovibrio</taxon>
    </lineage>
</organism>
<dbReference type="GeneID" id="66953060"/>
<dbReference type="EMBL" id="NBYY01000031">
    <property type="protein sequence ID" value="PCS21731.1"/>
    <property type="molecule type" value="Genomic_DNA"/>
</dbReference>